<dbReference type="GO" id="GO:0043235">
    <property type="term" value="C:receptor complex"/>
    <property type="evidence" value="ECO:0007669"/>
    <property type="project" value="TreeGrafter"/>
</dbReference>
<dbReference type="SMART" id="SM00060">
    <property type="entry name" value="FN3"/>
    <property type="match status" value="2"/>
</dbReference>
<evidence type="ECO:0000256" key="17">
    <source>
        <dbReference type="SAM" id="SignalP"/>
    </source>
</evidence>
<sequence>MNFFLLYLIIVSFCGNCYASPSCCHKLFYYADFLLTWRCAISFCTDRNIPGNICMSCAPEPISVNRSTSLVPSTFNITKLHVACKGYGSHDAISGHLILSWTWVDGEAFTPSIFMVEARNLSKEIGKWDFVGMTNETFADMSNLDLGFEYQFRISPIIAHQDKFPLISDWISLKELKQNISAPENIRTSFHITDNILKATVQWNASKEIPCSYAVYLFPSTGRQSYVKKTITLPGDSLSVVLSNLEFDKNYTVVVSPITFQNLRQSHSAKVWFVTPTCLNITEGSFDICAPGAPLNVKAQWLIPGSKILVTWIPPTYTSSENKIFSYHISVSEVSGYFQNTVLFQNVLVVDKNSTNVTLTDLKSLHYVIEVSAVSKSGKGVPAIVELSSEGESVTTLARYTVPYYYIIPASLPLLIVFILVTRSVLCKRHQKYKGFPSGVADIDDAMRRHLIPVDKIELREIVGQGAFATVHRGMLDRCKSKEEVAVKVFPAESINRRNMLHEIDILRLIGRHENVVGFIGFTLHVQKMYLVFEYCQYGNLHAHLVSLKPELMYMKSLPPSERPRSYAWGRGHAIRLSSYIYQVAQGMVYISSLKLIHRDLAARNILLFDDRRVKIADFGLSKDVYETQYYATETQKKLPIKWMAPEAIEKQKFSTFTDVWSFGVFMWEVFKLGKEPYPEIKNSNVLQFLKLGYRLEQPHCNKEWYDIMYACWHKYPRSRPRFEELVKKIGAVLEKNNEYTVLI</sequence>
<evidence type="ECO:0000256" key="14">
    <source>
        <dbReference type="ARBA" id="ARBA00051243"/>
    </source>
</evidence>
<keyword evidence="13" id="KW-0325">Glycoprotein</keyword>
<keyword evidence="7" id="KW-0418">Kinase</keyword>
<keyword evidence="4 16" id="KW-0812">Transmembrane</keyword>
<name>A0A8X6G292_TRICU</name>
<keyword evidence="11" id="KW-0829">Tyrosine-protein kinase</keyword>
<dbReference type="Pfam" id="PF00041">
    <property type="entry name" value="fn3"/>
    <property type="match status" value="1"/>
</dbReference>
<dbReference type="GO" id="GO:0007169">
    <property type="term" value="P:cell surface receptor protein tyrosine kinase signaling pathway"/>
    <property type="evidence" value="ECO:0007669"/>
    <property type="project" value="TreeGrafter"/>
</dbReference>
<dbReference type="FunFam" id="1.10.510.10:FF:000554">
    <property type="entry name" value="Predicted protein"/>
    <property type="match status" value="1"/>
</dbReference>
<dbReference type="GO" id="GO:0005524">
    <property type="term" value="F:ATP binding"/>
    <property type="evidence" value="ECO:0007669"/>
    <property type="project" value="UniProtKB-UniRule"/>
</dbReference>
<evidence type="ECO:0000256" key="5">
    <source>
        <dbReference type="ARBA" id="ARBA00022737"/>
    </source>
</evidence>
<reference evidence="20" key="1">
    <citation type="submission" date="2020-07" db="EMBL/GenBank/DDBJ databases">
        <title>Multicomponent nature underlies the extraordinary mechanical properties of spider dragline silk.</title>
        <authorList>
            <person name="Kono N."/>
            <person name="Nakamura H."/>
            <person name="Mori M."/>
            <person name="Yoshida Y."/>
            <person name="Ohtoshi R."/>
            <person name="Malay A.D."/>
            <person name="Moran D.A.P."/>
            <person name="Tomita M."/>
            <person name="Numata K."/>
            <person name="Arakawa K."/>
        </authorList>
    </citation>
    <scope>NUCLEOTIDE SEQUENCE</scope>
</reference>
<dbReference type="SUPFAM" id="SSF56112">
    <property type="entry name" value="Protein kinase-like (PK-like)"/>
    <property type="match status" value="1"/>
</dbReference>
<evidence type="ECO:0000259" key="18">
    <source>
        <dbReference type="PROSITE" id="PS50011"/>
    </source>
</evidence>
<evidence type="ECO:0000256" key="15">
    <source>
        <dbReference type="PROSITE-ProRule" id="PRU10141"/>
    </source>
</evidence>
<keyword evidence="6 15" id="KW-0547">Nucleotide-binding</keyword>
<evidence type="ECO:0000256" key="8">
    <source>
        <dbReference type="ARBA" id="ARBA00022840"/>
    </source>
</evidence>
<feature type="domain" description="Fibronectin type-III" evidence="19">
    <location>
        <begin position="293"/>
        <end position="393"/>
    </location>
</feature>
<dbReference type="InterPro" id="IPR050122">
    <property type="entry name" value="RTK"/>
</dbReference>
<dbReference type="InterPro" id="IPR020635">
    <property type="entry name" value="Tyr_kinase_cat_dom"/>
</dbReference>
<dbReference type="InterPro" id="IPR003961">
    <property type="entry name" value="FN3_dom"/>
</dbReference>
<dbReference type="GO" id="GO:0005886">
    <property type="term" value="C:plasma membrane"/>
    <property type="evidence" value="ECO:0007669"/>
    <property type="project" value="TreeGrafter"/>
</dbReference>
<evidence type="ECO:0000256" key="2">
    <source>
        <dbReference type="ARBA" id="ARBA00011902"/>
    </source>
</evidence>
<dbReference type="AlphaFoldDB" id="A0A8X6G292"/>
<evidence type="ECO:0000256" key="1">
    <source>
        <dbReference type="ARBA" id="ARBA00004167"/>
    </source>
</evidence>
<accession>A0A8X6G292</accession>
<dbReference type="Gene3D" id="2.60.40.10">
    <property type="entry name" value="Immunoglobulins"/>
    <property type="match status" value="2"/>
</dbReference>
<dbReference type="PROSITE" id="PS50011">
    <property type="entry name" value="PROTEIN_KINASE_DOM"/>
    <property type="match status" value="1"/>
</dbReference>
<feature type="domain" description="Fibronectin type-III" evidence="19">
    <location>
        <begin position="182"/>
        <end position="278"/>
    </location>
</feature>
<organism evidence="20 21">
    <name type="scientific">Trichonephila clavata</name>
    <name type="common">Joro spider</name>
    <name type="synonym">Nephila clavata</name>
    <dbReference type="NCBI Taxonomy" id="2740835"/>
    <lineage>
        <taxon>Eukaryota</taxon>
        <taxon>Metazoa</taxon>
        <taxon>Ecdysozoa</taxon>
        <taxon>Arthropoda</taxon>
        <taxon>Chelicerata</taxon>
        <taxon>Arachnida</taxon>
        <taxon>Araneae</taxon>
        <taxon>Araneomorphae</taxon>
        <taxon>Entelegynae</taxon>
        <taxon>Araneoidea</taxon>
        <taxon>Nephilidae</taxon>
        <taxon>Trichonephila</taxon>
    </lineage>
</organism>
<feature type="domain" description="Protein kinase" evidence="18">
    <location>
        <begin position="457"/>
        <end position="734"/>
    </location>
</feature>
<feature type="binding site" evidence="15">
    <location>
        <position position="488"/>
    </location>
    <ligand>
        <name>ATP</name>
        <dbReference type="ChEBI" id="CHEBI:30616"/>
    </ligand>
</feature>
<evidence type="ECO:0000256" key="13">
    <source>
        <dbReference type="ARBA" id="ARBA00023180"/>
    </source>
</evidence>
<evidence type="ECO:0000313" key="20">
    <source>
        <dbReference type="EMBL" id="GFQ95005.1"/>
    </source>
</evidence>
<dbReference type="EC" id="2.7.10.1" evidence="2"/>
<keyword evidence="5" id="KW-0677">Repeat</keyword>
<dbReference type="InterPro" id="IPR036116">
    <property type="entry name" value="FN3_sf"/>
</dbReference>
<evidence type="ECO:0000256" key="6">
    <source>
        <dbReference type="ARBA" id="ARBA00022741"/>
    </source>
</evidence>
<dbReference type="InterPro" id="IPR017441">
    <property type="entry name" value="Protein_kinase_ATP_BS"/>
</dbReference>
<evidence type="ECO:0000256" key="11">
    <source>
        <dbReference type="ARBA" id="ARBA00023137"/>
    </source>
</evidence>
<dbReference type="EMBL" id="BMAO01024383">
    <property type="protein sequence ID" value="GFQ95005.1"/>
    <property type="molecule type" value="Genomic_DNA"/>
</dbReference>
<keyword evidence="8 15" id="KW-0067">ATP-binding</keyword>
<evidence type="ECO:0000256" key="16">
    <source>
        <dbReference type="SAM" id="Phobius"/>
    </source>
</evidence>
<proteinExistence type="predicted"/>
<dbReference type="OrthoDB" id="6408875at2759"/>
<comment type="catalytic activity">
    <reaction evidence="14">
        <text>L-tyrosyl-[protein] + ATP = O-phospho-L-tyrosyl-[protein] + ADP + H(+)</text>
        <dbReference type="Rhea" id="RHEA:10596"/>
        <dbReference type="Rhea" id="RHEA-COMP:10136"/>
        <dbReference type="Rhea" id="RHEA-COMP:20101"/>
        <dbReference type="ChEBI" id="CHEBI:15378"/>
        <dbReference type="ChEBI" id="CHEBI:30616"/>
        <dbReference type="ChEBI" id="CHEBI:46858"/>
        <dbReference type="ChEBI" id="CHEBI:61978"/>
        <dbReference type="ChEBI" id="CHEBI:456216"/>
        <dbReference type="EC" id="2.7.10.1"/>
    </reaction>
</comment>
<keyword evidence="10 16" id="KW-0472">Membrane</keyword>
<dbReference type="PROSITE" id="PS50853">
    <property type="entry name" value="FN3"/>
    <property type="match status" value="2"/>
</dbReference>
<dbReference type="SUPFAM" id="SSF49265">
    <property type="entry name" value="Fibronectin type III"/>
    <property type="match status" value="2"/>
</dbReference>
<evidence type="ECO:0000256" key="7">
    <source>
        <dbReference type="ARBA" id="ARBA00022777"/>
    </source>
</evidence>
<feature type="transmembrane region" description="Helical" evidence="16">
    <location>
        <begin position="404"/>
        <end position="426"/>
    </location>
</feature>
<keyword evidence="17" id="KW-0732">Signal</keyword>
<keyword evidence="21" id="KW-1185">Reference proteome</keyword>
<dbReference type="InterPro" id="IPR011009">
    <property type="entry name" value="Kinase-like_dom_sf"/>
</dbReference>
<dbReference type="PANTHER" id="PTHR24416">
    <property type="entry name" value="TYROSINE-PROTEIN KINASE RECEPTOR"/>
    <property type="match status" value="1"/>
</dbReference>
<dbReference type="Proteomes" id="UP000887116">
    <property type="component" value="Unassembled WGS sequence"/>
</dbReference>
<dbReference type="PRINTS" id="PR00109">
    <property type="entry name" value="TYRKINASE"/>
</dbReference>
<evidence type="ECO:0000256" key="10">
    <source>
        <dbReference type="ARBA" id="ARBA00023136"/>
    </source>
</evidence>
<dbReference type="GO" id="GO:0004714">
    <property type="term" value="F:transmembrane receptor protein tyrosine kinase activity"/>
    <property type="evidence" value="ECO:0007669"/>
    <property type="project" value="UniProtKB-EC"/>
</dbReference>
<protein>
    <recommendedName>
        <fullName evidence="2">receptor protein-tyrosine kinase</fullName>
        <ecNumber evidence="2">2.7.10.1</ecNumber>
    </recommendedName>
</protein>
<feature type="chain" id="PRO_5036465689" description="receptor protein-tyrosine kinase" evidence="17">
    <location>
        <begin position="20"/>
        <end position="744"/>
    </location>
</feature>
<dbReference type="PROSITE" id="PS00109">
    <property type="entry name" value="PROTEIN_KINASE_TYR"/>
    <property type="match status" value="1"/>
</dbReference>
<dbReference type="PANTHER" id="PTHR24416:SF600">
    <property type="entry name" value="PDGF- AND VEGF-RECEPTOR RELATED, ISOFORM J"/>
    <property type="match status" value="1"/>
</dbReference>
<dbReference type="PROSITE" id="PS00107">
    <property type="entry name" value="PROTEIN_KINASE_ATP"/>
    <property type="match status" value="1"/>
</dbReference>
<keyword evidence="12 20" id="KW-0675">Receptor</keyword>
<comment type="caution">
    <text evidence="20">The sequence shown here is derived from an EMBL/GenBank/DDBJ whole genome shotgun (WGS) entry which is preliminary data.</text>
</comment>
<gene>
    <name evidence="20" type="primary">FGFR</name>
    <name evidence="20" type="ORF">TNCT_383851</name>
</gene>
<dbReference type="InterPro" id="IPR001245">
    <property type="entry name" value="Ser-Thr/Tyr_kinase_cat_dom"/>
</dbReference>
<evidence type="ECO:0000256" key="4">
    <source>
        <dbReference type="ARBA" id="ARBA00022692"/>
    </source>
</evidence>
<evidence type="ECO:0000256" key="3">
    <source>
        <dbReference type="ARBA" id="ARBA00022679"/>
    </source>
</evidence>
<dbReference type="InterPro" id="IPR000719">
    <property type="entry name" value="Prot_kinase_dom"/>
</dbReference>
<evidence type="ECO:0000259" key="19">
    <source>
        <dbReference type="PROSITE" id="PS50853"/>
    </source>
</evidence>
<evidence type="ECO:0000256" key="9">
    <source>
        <dbReference type="ARBA" id="ARBA00022989"/>
    </source>
</evidence>
<dbReference type="InterPro" id="IPR013783">
    <property type="entry name" value="Ig-like_fold"/>
</dbReference>
<evidence type="ECO:0000313" key="21">
    <source>
        <dbReference type="Proteomes" id="UP000887116"/>
    </source>
</evidence>
<dbReference type="InterPro" id="IPR008266">
    <property type="entry name" value="Tyr_kinase_AS"/>
</dbReference>
<feature type="signal peptide" evidence="17">
    <location>
        <begin position="1"/>
        <end position="19"/>
    </location>
</feature>
<dbReference type="CDD" id="cd00192">
    <property type="entry name" value="PTKc"/>
    <property type="match status" value="1"/>
</dbReference>
<comment type="subcellular location">
    <subcellularLocation>
        <location evidence="1">Membrane</location>
        <topology evidence="1">Single-pass membrane protein</topology>
    </subcellularLocation>
</comment>
<keyword evidence="9 16" id="KW-1133">Transmembrane helix</keyword>
<dbReference type="Gene3D" id="1.10.510.10">
    <property type="entry name" value="Transferase(Phosphotransferase) domain 1"/>
    <property type="match status" value="1"/>
</dbReference>
<dbReference type="CDD" id="cd00063">
    <property type="entry name" value="FN3"/>
    <property type="match status" value="1"/>
</dbReference>
<dbReference type="Pfam" id="PF07714">
    <property type="entry name" value="PK_Tyr_Ser-Thr"/>
    <property type="match status" value="1"/>
</dbReference>
<evidence type="ECO:0000256" key="12">
    <source>
        <dbReference type="ARBA" id="ARBA00023170"/>
    </source>
</evidence>
<dbReference type="SMART" id="SM00219">
    <property type="entry name" value="TyrKc"/>
    <property type="match status" value="1"/>
</dbReference>
<keyword evidence="3" id="KW-0808">Transferase</keyword>